<gene>
    <name evidence="2" type="ORF">ABQJ54_14135</name>
</gene>
<feature type="compositionally biased region" description="Basic and acidic residues" evidence="1">
    <location>
        <begin position="69"/>
        <end position="82"/>
    </location>
</feature>
<evidence type="ECO:0000256" key="1">
    <source>
        <dbReference type="SAM" id="MobiDB-lite"/>
    </source>
</evidence>
<feature type="region of interest" description="Disordered" evidence="1">
    <location>
        <begin position="67"/>
        <end position="89"/>
    </location>
</feature>
<keyword evidence="3" id="KW-1185">Reference proteome</keyword>
<proteinExistence type="predicted"/>
<evidence type="ECO:0000313" key="2">
    <source>
        <dbReference type="EMBL" id="MEW9572893.1"/>
    </source>
</evidence>
<dbReference type="EMBL" id="JBFOHK010000004">
    <property type="protein sequence ID" value="MEW9572893.1"/>
    <property type="molecule type" value="Genomic_DNA"/>
</dbReference>
<name>A0ABV3QGC8_9GAMM</name>
<dbReference type="Proteomes" id="UP001556220">
    <property type="component" value="Unassembled WGS sequence"/>
</dbReference>
<protein>
    <recommendedName>
        <fullName evidence="4">DUF3106 domain-containing protein</fullName>
    </recommendedName>
</protein>
<dbReference type="RefSeq" id="WP_367854959.1">
    <property type="nucleotide sequence ID" value="NZ_JBFOHK010000004.1"/>
</dbReference>
<comment type="caution">
    <text evidence="2">The sequence shown here is derived from an EMBL/GenBank/DDBJ whole genome shotgun (WGS) entry which is preliminary data.</text>
</comment>
<reference evidence="2 3" key="1">
    <citation type="submission" date="2024-06" db="EMBL/GenBank/DDBJ databases">
        <authorList>
            <person name="Woo H."/>
        </authorList>
    </citation>
    <scope>NUCLEOTIDE SEQUENCE [LARGE SCALE GENOMIC DNA]</scope>
    <source>
        <strain evidence="2 3">Si-c</strain>
    </source>
</reference>
<organism evidence="2 3">
    <name type="scientific">Rhodanobacter lycopersici</name>
    <dbReference type="NCBI Taxonomy" id="3162487"/>
    <lineage>
        <taxon>Bacteria</taxon>
        <taxon>Pseudomonadati</taxon>
        <taxon>Pseudomonadota</taxon>
        <taxon>Gammaproteobacteria</taxon>
        <taxon>Lysobacterales</taxon>
        <taxon>Rhodanobacteraceae</taxon>
        <taxon>Rhodanobacter</taxon>
    </lineage>
</organism>
<sequence length="89" mass="10479">MNAHIEIRPHPPWYVRSWVARLHRLLRQSDAEAMRATAVPTSLRQRLLTAQDLKKSEQRKRMLALLRRVKSESRSEPGDPRLPHHVTRS</sequence>
<evidence type="ECO:0000313" key="3">
    <source>
        <dbReference type="Proteomes" id="UP001556220"/>
    </source>
</evidence>
<evidence type="ECO:0008006" key="4">
    <source>
        <dbReference type="Google" id="ProtNLM"/>
    </source>
</evidence>
<accession>A0ABV3QGC8</accession>